<feature type="domain" description="DUF6444" evidence="2">
    <location>
        <begin position="67"/>
        <end position="132"/>
    </location>
</feature>
<protein>
    <submittedName>
        <fullName evidence="3">Transposase</fullName>
    </submittedName>
</protein>
<dbReference type="HOGENOM" id="CLU_1530816_0_0_3"/>
<name>B0JMF5_MICAN</name>
<sequence length="175" mass="20094">MAFCQRGSPVIEDMEINDQLLATLINASDFDPEQMGASFWYEAYRKQNQENQGLKARLDGGEKDKQELEAKVCQLEKELEQLKEKLNKLSQRNSENSSLPPSSDGYKKKSQGFESKVKKKRGPKYGHEGTTRNGFERIDNQIELTLENCPVCARISHKKYDHQPPKPYKIWVLTG</sequence>
<dbReference type="PaxDb" id="449447-MAE_34180"/>
<evidence type="ECO:0000313" key="4">
    <source>
        <dbReference type="Proteomes" id="UP000001510"/>
    </source>
</evidence>
<dbReference type="RefSeq" id="WP_012266308.1">
    <property type="nucleotide sequence ID" value="NC_010296.1"/>
</dbReference>
<dbReference type="AlphaFoldDB" id="B0JMF5"/>
<feature type="region of interest" description="Disordered" evidence="1">
    <location>
        <begin position="86"/>
        <end position="133"/>
    </location>
</feature>
<dbReference type="KEGG" id="mar:MAE_34180"/>
<dbReference type="eggNOG" id="COG3464">
    <property type="taxonomic scope" value="Bacteria"/>
</dbReference>
<feature type="compositionally biased region" description="Polar residues" evidence="1">
    <location>
        <begin position="90"/>
        <end position="101"/>
    </location>
</feature>
<evidence type="ECO:0000313" key="3">
    <source>
        <dbReference type="EMBL" id="BAG03240.1"/>
    </source>
</evidence>
<dbReference type="InterPro" id="IPR045618">
    <property type="entry name" value="DUF6444"/>
</dbReference>
<dbReference type="Pfam" id="PF20042">
    <property type="entry name" value="DUF6444"/>
    <property type="match status" value="1"/>
</dbReference>
<accession>B0JMF5</accession>
<dbReference type="BioCyc" id="MAER449447:MAE_RS14745-MONOMER"/>
<dbReference type="EnsemblBacteria" id="BAG03240">
    <property type="protein sequence ID" value="BAG03240"/>
    <property type="gene ID" value="MAE_34180"/>
</dbReference>
<evidence type="ECO:0000256" key="1">
    <source>
        <dbReference type="SAM" id="MobiDB-lite"/>
    </source>
</evidence>
<organism evidence="3 4">
    <name type="scientific">Microcystis aeruginosa (strain NIES-843 / IAM M-2473)</name>
    <dbReference type="NCBI Taxonomy" id="449447"/>
    <lineage>
        <taxon>Bacteria</taxon>
        <taxon>Bacillati</taxon>
        <taxon>Cyanobacteriota</taxon>
        <taxon>Cyanophyceae</taxon>
        <taxon>Oscillatoriophycideae</taxon>
        <taxon>Chroococcales</taxon>
        <taxon>Microcystaceae</taxon>
        <taxon>Microcystis</taxon>
    </lineage>
</organism>
<keyword evidence="4" id="KW-1185">Reference proteome</keyword>
<dbReference type="Proteomes" id="UP000001510">
    <property type="component" value="Chromosome"/>
</dbReference>
<reference evidence="3 4" key="1">
    <citation type="journal article" date="2007" name="DNA Res.">
        <title>Complete genomic structure of the bloom-forming toxic cyanobacterium Microcystis aeruginosa NIES-843.</title>
        <authorList>
            <person name="Kaneko T."/>
            <person name="Nakajima N."/>
            <person name="Okamoto S."/>
            <person name="Suzuki I."/>
            <person name="Tanabe Y."/>
            <person name="Tamaoki M."/>
            <person name="Nakamura Y."/>
            <person name="Kasai F."/>
            <person name="Watanabe A."/>
            <person name="Kawashima K."/>
            <person name="Kishida Y."/>
            <person name="Ono A."/>
            <person name="Shimizu Y."/>
            <person name="Takahashi C."/>
            <person name="Minami C."/>
            <person name="Fujishiro T."/>
            <person name="Kohara M."/>
            <person name="Katoh M."/>
            <person name="Nakazaki N."/>
            <person name="Nakayama S."/>
            <person name="Yamada M."/>
            <person name="Tabata S."/>
            <person name="Watanabe M.M."/>
        </authorList>
    </citation>
    <scope>NUCLEOTIDE SEQUENCE [LARGE SCALE GENOMIC DNA]</scope>
    <source>
        <strain evidence="4">NIES-843 / IAM M-247</strain>
    </source>
</reference>
<proteinExistence type="predicted"/>
<dbReference type="STRING" id="449447.MAE_34180"/>
<dbReference type="EMBL" id="AP009552">
    <property type="protein sequence ID" value="BAG03240.1"/>
    <property type="molecule type" value="Genomic_DNA"/>
</dbReference>
<gene>
    <name evidence="3" type="ordered locus">MAE_34180</name>
</gene>
<evidence type="ECO:0000259" key="2">
    <source>
        <dbReference type="Pfam" id="PF20042"/>
    </source>
</evidence>